<dbReference type="Proteomes" id="UP000886520">
    <property type="component" value="Chromosome 20"/>
</dbReference>
<dbReference type="AlphaFoldDB" id="A0A9D4U9X6"/>
<organism evidence="1 2">
    <name type="scientific">Adiantum capillus-veneris</name>
    <name type="common">Maidenhair fern</name>
    <dbReference type="NCBI Taxonomy" id="13818"/>
    <lineage>
        <taxon>Eukaryota</taxon>
        <taxon>Viridiplantae</taxon>
        <taxon>Streptophyta</taxon>
        <taxon>Embryophyta</taxon>
        <taxon>Tracheophyta</taxon>
        <taxon>Polypodiopsida</taxon>
        <taxon>Polypodiidae</taxon>
        <taxon>Polypodiales</taxon>
        <taxon>Pteridineae</taxon>
        <taxon>Pteridaceae</taxon>
        <taxon>Vittarioideae</taxon>
        <taxon>Adiantum</taxon>
    </lineage>
</organism>
<gene>
    <name evidence="1" type="ORF">GOP47_0020555</name>
</gene>
<evidence type="ECO:0000313" key="2">
    <source>
        <dbReference type="Proteomes" id="UP000886520"/>
    </source>
</evidence>
<name>A0A9D4U9X6_ADICA</name>
<keyword evidence="2" id="KW-1185">Reference proteome</keyword>
<sequence length="97" mass="11218">MQLEREEFRLCGSERARQSFDLMSLDLFKSSHTTMPRRIAVSVERLGEFLSASMEFLAIAMHSLLRSFGFVRGLPQGKCAKRLSVTKFWISMRDSRL</sequence>
<accession>A0A9D4U9X6</accession>
<evidence type="ECO:0000313" key="1">
    <source>
        <dbReference type="EMBL" id="KAI5063885.1"/>
    </source>
</evidence>
<reference evidence="1" key="1">
    <citation type="submission" date="2021-01" db="EMBL/GenBank/DDBJ databases">
        <title>Adiantum capillus-veneris genome.</title>
        <authorList>
            <person name="Fang Y."/>
            <person name="Liao Q."/>
        </authorList>
    </citation>
    <scope>NUCLEOTIDE SEQUENCE</scope>
    <source>
        <strain evidence="1">H3</strain>
        <tissue evidence="1">Leaf</tissue>
    </source>
</reference>
<proteinExistence type="predicted"/>
<comment type="caution">
    <text evidence="1">The sequence shown here is derived from an EMBL/GenBank/DDBJ whole genome shotgun (WGS) entry which is preliminary data.</text>
</comment>
<dbReference type="EMBL" id="JABFUD020000020">
    <property type="protein sequence ID" value="KAI5063885.1"/>
    <property type="molecule type" value="Genomic_DNA"/>
</dbReference>
<protein>
    <submittedName>
        <fullName evidence="1">Uncharacterized protein</fullName>
    </submittedName>
</protein>